<feature type="transmembrane region" description="Helical" evidence="2">
    <location>
        <begin position="1256"/>
        <end position="1275"/>
    </location>
</feature>
<dbReference type="EMBL" id="MN933888">
    <property type="protein sequence ID" value="QJI53499.1"/>
    <property type="molecule type" value="Genomic_RNA"/>
</dbReference>
<reference evidence="4" key="1">
    <citation type="submission" date="2020-01" db="EMBL/GenBank/DDBJ databases">
        <title>Viral genomes from wild and zoo birds in China.</title>
        <authorList>
            <person name="Zhao M."/>
            <person name="Shan L.T."/>
            <person name="Yang X.S."/>
            <person name="Zhang W."/>
        </authorList>
    </citation>
    <scope>NUCLEOTIDE SEQUENCE</scope>
    <source>
        <strain evidence="4">Tit162shi2nc</strain>
    </source>
</reference>
<evidence type="ECO:0000259" key="3">
    <source>
        <dbReference type="PROSITE" id="PS51471"/>
    </source>
</evidence>
<feature type="region of interest" description="Disordered" evidence="1">
    <location>
        <begin position="759"/>
        <end position="824"/>
    </location>
</feature>
<feature type="domain" description="Fe2OG dioxygenase" evidence="3">
    <location>
        <begin position="480"/>
        <end position="572"/>
    </location>
</feature>
<evidence type="ECO:0000256" key="1">
    <source>
        <dbReference type="SAM" id="MobiDB-lite"/>
    </source>
</evidence>
<dbReference type="Gene3D" id="2.60.120.590">
    <property type="entry name" value="Alpha-ketoglutarate-dependent dioxygenase AlkB-like"/>
    <property type="match status" value="1"/>
</dbReference>
<keyword evidence="2" id="KW-1133">Transmembrane helix</keyword>
<feature type="compositionally biased region" description="Polar residues" evidence="1">
    <location>
        <begin position="30"/>
        <end position="43"/>
    </location>
</feature>
<accession>A0A6M3YNM3</accession>
<proteinExistence type="predicted"/>
<dbReference type="InterPro" id="IPR005123">
    <property type="entry name" value="Oxoglu/Fe-dep_dioxygenase_dom"/>
</dbReference>
<feature type="transmembrane region" description="Helical" evidence="2">
    <location>
        <begin position="715"/>
        <end position="737"/>
    </location>
</feature>
<feature type="compositionally biased region" description="Basic residues" evidence="1">
    <location>
        <begin position="304"/>
        <end position="314"/>
    </location>
</feature>
<feature type="region of interest" description="Disordered" evidence="1">
    <location>
        <begin position="285"/>
        <end position="314"/>
    </location>
</feature>
<keyword evidence="2" id="KW-0812">Transmembrane</keyword>
<sequence>MQSQHLETMGACGSANAEGTSPADAPSPKVSDTTGPGPSNVGTPTGARGQEGACLNRPATGCGCRRKDGSTKKECVTCELMRRGNVGGKEVIVPTEMQVREQIAKDAAGTARIKKERLVPRHMCRAKKCMKRDGMKDAKHLMIGLNGALVLYWRCCSRKNELVPSPQVMTHDFGDGIFKGFVSCVHCSGIKWTCCKHPDPNTEDVSRRKRSVVCGNCRVVTQTAPNGYLPQDADWLVDCRCVCNAFVGKTWGTQSTTEVKLEAKPVAAAAAPIPTGSGKYKAIPIGKGRGVRKPAPVQRNANAKSKKERSKTNRLTHPHVCSKCHCSYEHEDKLGDKHAEQAFHCPNRDCEWHFKRTKSGKNWTYSRLLKLAEVEVFNPLKVPAKVPEPVEDDRVTDVGGLLVIQTTGIAAPDVKEVSRSIGGLCKVHGNGRRVVLYGVGKYEYTGAVLHAQPKPDWLQEIEEKVQGLLQDRQIDHHPQNFETALLNHYPAAVGIPWHSDNEVEIDQTAPIISYSFGATARFSIRQKFGKTASVFLQEGAVAVMPAGFQADNLHAASGCHGERFSLTWRKYLPDEEVFQDAPENGHVPGGVSEVQCGVTGGAQALAEVGNDGAHGEGVLRTTPDEPEPQCESKSDAVAGQVTLDRVHGDTERAACGVCGLRRCVGTGCAGEDGTSRESGQRLGLEELQRVCGAGRPPHGDETNRVGAWRTSWARVYGFCCIFFSGLYRTWVCILFACTQIRAGAEYVVGLVRRGRDVCGGGHGSQQQGDPSSQANSVPAEKVRAEGCGDTGGSKSDGKSVAKDAPGVPEKVETGRKGAGKDGDVDAVPLVTKANQLIGPEFDKKLLPKNWMDELRAYLRSECQYNARTHLELRVLSRKALDWINKYDLEAMGIVSPEQFRLAATEVVQEVLIDTASAEKANSAMFDRADVLQSINGFLRRGNAFGCLVPMWMLMIVFFGCWFTTTHYAYTLLNVLWVDLDYVQISKWRRTVITCAAWTLDVLCFVAFGTCLFFSGVVCNAIADCLGGFGRSGFHFRSLLTRMGATYVRRWKLPVYIGKANCSCSYANIAHSQGLSVCPRRVGCEGCYYCRDKIERSWWRRVKESVAGRVDEVSDTRAMMDGQRGFVCEHTDVKVYVNAKREPLGPCAYALERNTASEATIPLSQLKPCFWLDDNQSPMDFVRGRREHDVVVERRCTAYGEEFGPVRKDGKWYQYNPKYIEARYDVEICKPRLEICGVDVAGLFCYEREISLPKVGFFHWMFLVVTCVCCFSWFGLPTASWFVDELYNTYERSKVMSYLGELVGKVDWWAWLEEEGWKGWTEEFLGVRHIHIDSWVQRMTYVQHLYIVVSCMFVALGQVLSLKKALMAVKPIGASN</sequence>
<evidence type="ECO:0000256" key="2">
    <source>
        <dbReference type="SAM" id="Phobius"/>
    </source>
</evidence>
<feature type="transmembrane region" description="Helical" evidence="2">
    <location>
        <begin position="943"/>
        <end position="969"/>
    </location>
</feature>
<name>A0A6M3YNM3_9VIRU</name>
<organism evidence="4">
    <name type="scientific">Riboviria sp</name>
    <dbReference type="NCBI Taxonomy" id="2585031"/>
    <lineage>
        <taxon>Viruses</taxon>
        <taxon>Riboviria</taxon>
    </lineage>
</organism>
<dbReference type="PROSITE" id="PS51471">
    <property type="entry name" value="FE2OG_OXY"/>
    <property type="match status" value="1"/>
</dbReference>
<protein>
    <recommendedName>
        <fullName evidence="3">Fe2OG dioxygenase domain-containing protein</fullName>
    </recommendedName>
</protein>
<feature type="compositionally biased region" description="Basic and acidic residues" evidence="1">
    <location>
        <begin position="809"/>
        <end position="823"/>
    </location>
</feature>
<dbReference type="SUPFAM" id="SSF51197">
    <property type="entry name" value="Clavaminate synthase-like"/>
    <property type="match status" value="1"/>
</dbReference>
<evidence type="ECO:0000313" key="4">
    <source>
        <dbReference type="EMBL" id="QJI53499.1"/>
    </source>
</evidence>
<feature type="region of interest" description="Disordered" evidence="1">
    <location>
        <begin position="1"/>
        <end position="52"/>
    </location>
</feature>
<feature type="transmembrane region" description="Helical" evidence="2">
    <location>
        <begin position="989"/>
        <end position="1022"/>
    </location>
</feature>
<dbReference type="InterPro" id="IPR037151">
    <property type="entry name" value="AlkB-like_sf"/>
</dbReference>
<dbReference type="Pfam" id="PF13532">
    <property type="entry name" value="2OG-FeII_Oxy_2"/>
    <property type="match status" value="1"/>
</dbReference>
<keyword evidence="2" id="KW-0472">Membrane</keyword>
<dbReference type="InterPro" id="IPR027450">
    <property type="entry name" value="AlkB-like"/>
</dbReference>
<feature type="transmembrane region" description="Helical" evidence="2">
    <location>
        <begin position="1343"/>
        <end position="1361"/>
    </location>
</feature>
<feature type="compositionally biased region" description="Polar residues" evidence="1">
    <location>
        <begin position="764"/>
        <end position="776"/>
    </location>
</feature>